<dbReference type="RefSeq" id="WP_347165012.1">
    <property type="nucleotide sequence ID" value="NZ_JBDNCH010000002.1"/>
</dbReference>
<accession>A0AAW9SMX4</accession>
<protein>
    <submittedName>
        <fullName evidence="2">Uncharacterized protein</fullName>
    </submittedName>
</protein>
<organism evidence="2 3">
    <name type="scientific">Ponticoccus litoralis</name>
    <dbReference type="NCBI Taxonomy" id="422297"/>
    <lineage>
        <taxon>Bacteria</taxon>
        <taxon>Pseudomonadati</taxon>
        <taxon>Pseudomonadota</taxon>
        <taxon>Alphaproteobacteria</taxon>
        <taxon>Rhodobacterales</taxon>
        <taxon>Roseobacteraceae</taxon>
        <taxon>Ponticoccus</taxon>
    </lineage>
</organism>
<dbReference type="Proteomes" id="UP001428774">
    <property type="component" value="Unassembled WGS sequence"/>
</dbReference>
<keyword evidence="3" id="KW-1185">Reference proteome</keyword>
<comment type="caution">
    <text evidence="2">The sequence shown here is derived from an EMBL/GenBank/DDBJ whole genome shotgun (WGS) entry which is preliminary data.</text>
</comment>
<sequence length="53" mass="5904">MAPIPVPVLTKGLRMAPLSGMGRLIQTRALQMRMSPPGTRQRMAQRMTGVRTR</sequence>
<reference evidence="2 3" key="1">
    <citation type="submission" date="2024-05" db="EMBL/GenBank/DDBJ databases">
        <title>Genome sequence of Ponticoccus litoralis KCCM 90028.</title>
        <authorList>
            <person name="Kim J.M."/>
            <person name="Lee J.K."/>
            <person name="Choi B.J."/>
            <person name="Bayburt H."/>
            <person name="Baek J.H."/>
            <person name="Jeon C.O."/>
        </authorList>
    </citation>
    <scope>NUCLEOTIDE SEQUENCE [LARGE SCALE GENOMIC DNA]</scope>
    <source>
        <strain evidence="2 3">KCCM 90028</strain>
    </source>
</reference>
<evidence type="ECO:0000256" key="1">
    <source>
        <dbReference type="SAM" id="MobiDB-lite"/>
    </source>
</evidence>
<evidence type="ECO:0000313" key="3">
    <source>
        <dbReference type="Proteomes" id="UP001428774"/>
    </source>
</evidence>
<name>A0AAW9SMX4_9RHOB</name>
<dbReference type="AlphaFoldDB" id="A0AAW9SMX4"/>
<evidence type="ECO:0000313" key="2">
    <source>
        <dbReference type="EMBL" id="MEN9059873.1"/>
    </source>
</evidence>
<proteinExistence type="predicted"/>
<feature type="region of interest" description="Disordered" evidence="1">
    <location>
        <begin position="33"/>
        <end position="53"/>
    </location>
</feature>
<gene>
    <name evidence="2" type="ORF">ABFB10_01320</name>
</gene>
<dbReference type="EMBL" id="JBDNCH010000002">
    <property type="protein sequence ID" value="MEN9059873.1"/>
    <property type="molecule type" value="Genomic_DNA"/>
</dbReference>